<gene>
    <name evidence="1" type="ORF">DOK78_001030</name>
</gene>
<dbReference type="RefSeq" id="WP_207942345.1">
    <property type="nucleotide sequence ID" value="NZ_CP147251.1"/>
</dbReference>
<dbReference type="Proteomes" id="UP000664701">
    <property type="component" value="Chromosome"/>
</dbReference>
<sequence>MKKVLWIYSINVQDGGPPFGYGHNTSGKGVKRFKEKLKEELPSDIDLQFISYDTTSNVLPSADLIIFNDLDSRYIPEKIKEKGLCIPYQNIYTGNVEDVTHLILNSLTETKN</sequence>
<keyword evidence="2" id="KW-1185">Reference proteome</keyword>
<proteinExistence type="predicted"/>
<organism evidence="1 2">
    <name type="scientific">Candidatus Enterococcus lowellii</name>
    <dbReference type="NCBI Taxonomy" id="2230877"/>
    <lineage>
        <taxon>Bacteria</taxon>
        <taxon>Bacillati</taxon>
        <taxon>Bacillota</taxon>
        <taxon>Bacilli</taxon>
        <taxon>Lactobacillales</taxon>
        <taxon>Enterococcaceae</taxon>
        <taxon>Enterococcus</taxon>
    </lineage>
</organism>
<evidence type="ECO:0000313" key="2">
    <source>
        <dbReference type="Proteomes" id="UP000664701"/>
    </source>
</evidence>
<dbReference type="EMBL" id="CP147251">
    <property type="protein sequence ID" value="WYJ76404.1"/>
    <property type="molecule type" value="Genomic_DNA"/>
</dbReference>
<evidence type="ECO:0008006" key="3">
    <source>
        <dbReference type="Google" id="ProtNLM"/>
    </source>
</evidence>
<accession>A0ABZ2SQE9</accession>
<protein>
    <recommendedName>
        <fullName evidence="3">PTS EIIB type-3 domain-containing protein</fullName>
    </recommendedName>
</protein>
<evidence type="ECO:0000313" key="1">
    <source>
        <dbReference type="EMBL" id="WYJ76404.1"/>
    </source>
</evidence>
<name>A0ABZ2SQE9_9ENTE</name>
<reference evidence="1 2" key="1">
    <citation type="submission" date="2024-03" db="EMBL/GenBank/DDBJ databases">
        <title>The Genome Sequence of Enterococcus sp. DIV2402.</title>
        <authorList>
            <consortium name="The Broad Institute Genomics Platform"/>
            <consortium name="The Broad Institute Microbial Omics Core"/>
            <consortium name="The Broad Institute Genomic Center for Infectious Diseases"/>
            <person name="Earl A."/>
            <person name="Manson A."/>
            <person name="Gilmore M."/>
            <person name="Schwartman J."/>
            <person name="Shea T."/>
            <person name="Abouelleil A."/>
            <person name="Cao P."/>
            <person name="Chapman S."/>
            <person name="Cusick C."/>
            <person name="Young S."/>
            <person name="Neafsey D."/>
            <person name="Nusbaum C."/>
            <person name="Birren B."/>
        </authorList>
    </citation>
    <scope>NUCLEOTIDE SEQUENCE [LARGE SCALE GENOMIC DNA]</scope>
    <source>
        <strain evidence="1 2">DIV2402</strain>
    </source>
</reference>